<keyword evidence="14" id="KW-1185">Reference proteome</keyword>
<comment type="function">
    <text evidence="1 12">Required for the export of heme to the periplasm for the biogenesis of c-type cytochromes.</text>
</comment>
<evidence type="ECO:0000313" key="14">
    <source>
        <dbReference type="Proteomes" id="UP000254720"/>
    </source>
</evidence>
<dbReference type="OrthoDB" id="9815607at2"/>
<keyword evidence="6 12" id="KW-1003">Cell membrane</keyword>
<evidence type="ECO:0000256" key="2">
    <source>
        <dbReference type="ARBA" id="ARBA00004377"/>
    </source>
</evidence>
<comment type="subcellular location">
    <subcellularLocation>
        <location evidence="2 12">Cell inner membrane</location>
        <topology evidence="2 12">Single-pass membrane protein</topology>
    </subcellularLocation>
</comment>
<keyword evidence="5 12" id="KW-0813">Transport</keyword>
<evidence type="ECO:0000313" key="13">
    <source>
        <dbReference type="EMBL" id="RDI40176.1"/>
    </source>
</evidence>
<feature type="transmembrane region" description="Helical" evidence="12">
    <location>
        <begin position="16"/>
        <end position="35"/>
    </location>
</feature>
<dbReference type="GO" id="GO:0005886">
    <property type="term" value="C:plasma membrane"/>
    <property type="evidence" value="ECO:0007669"/>
    <property type="project" value="UniProtKB-SubCell"/>
</dbReference>
<comment type="caution">
    <text evidence="13">The sequence shown here is derived from an EMBL/GenBank/DDBJ whole genome shotgun (WGS) entry which is preliminary data.</text>
</comment>
<sequence length="52" mass="6418">MMDLLLKFFSMGGHGFYVWIAYGSVLFFLAAQWLIPWRRWQKYLRAQRNHHE</sequence>
<evidence type="ECO:0000256" key="10">
    <source>
        <dbReference type="ARBA" id="ARBA00022989"/>
    </source>
</evidence>
<organism evidence="13 14">
    <name type="scientific">Aquicella lusitana</name>
    <dbReference type="NCBI Taxonomy" id="254246"/>
    <lineage>
        <taxon>Bacteria</taxon>
        <taxon>Pseudomonadati</taxon>
        <taxon>Pseudomonadota</taxon>
        <taxon>Gammaproteobacteria</taxon>
        <taxon>Legionellales</taxon>
        <taxon>Coxiellaceae</taxon>
        <taxon>Aquicella</taxon>
    </lineage>
</organism>
<keyword evidence="9 12" id="KW-0201">Cytochrome c-type biogenesis</keyword>
<keyword evidence="11 12" id="KW-0472">Membrane</keyword>
<evidence type="ECO:0000256" key="11">
    <source>
        <dbReference type="ARBA" id="ARBA00023136"/>
    </source>
</evidence>
<evidence type="ECO:0000256" key="12">
    <source>
        <dbReference type="RuleBase" id="RU363101"/>
    </source>
</evidence>
<dbReference type="EMBL" id="QQAX01000023">
    <property type="protein sequence ID" value="RDI40176.1"/>
    <property type="molecule type" value="Genomic_DNA"/>
</dbReference>
<dbReference type="NCBIfam" id="TIGR03141">
    <property type="entry name" value="cytochro_ccmD"/>
    <property type="match status" value="1"/>
</dbReference>
<evidence type="ECO:0000256" key="5">
    <source>
        <dbReference type="ARBA" id="ARBA00022448"/>
    </source>
</evidence>
<evidence type="ECO:0000256" key="6">
    <source>
        <dbReference type="ARBA" id="ARBA00022475"/>
    </source>
</evidence>
<evidence type="ECO:0000256" key="7">
    <source>
        <dbReference type="ARBA" id="ARBA00022519"/>
    </source>
</evidence>
<accession>A0A370GAH2</accession>
<keyword evidence="8 12" id="KW-0812">Transmembrane</keyword>
<dbReference type="AlphaFoldDB" id="A0A370GAH2"/>
<evidence type="ECO:0000256" key="4">
    <source>
        <dbReference type="ARBA" id="ARBA00016461"/>
    </source>
</evidence>
<gene>
    <name evidence="13" type="ORF">C8D86_12310</name>
</gene>
<protein>
    <recommendedName>
        <fullName evidence="4 12">Heme exporter protein D</fullName>
    </recommendedName>
</protein>
<evidence type="ECO:0000256" key="9">
    <source>
        <dbReference type="ARBA" id="ARBA00022748"/>
    </source>
</evidence>
<reference evidence="13 14" key="1">
    <citation type="submission" date="2018-07" db="EMBL/GenBank/DDBJ databases">
        <title>Genomic Encyclopedia of Type Strains, Phase IV (KMG-IV): sequencing the most valuable type-strain genomes for metagenomic binning, comparative biology and taxonomic classification.</title>
        <authorList>
            <person name="Goeker M."/>
        </authorList>
    </citation>
    <scope>NUCLEOTIDE SEQUENCE [LARGE SCALE GENOMIC DNA]</scope>
    <source>
        <strain evidence="13 14">DSM 16500</strain>
    </source>
</reference>
<keyword evidence="7 12" id="KW-0997">Cell inner membrane</keyword>
<keyword evidence="10 12" id="KW-1133">Transmembrane helix</keyword>
<proteinExistence type="inferred from homology"/>
<evidence type="ECO:0000256" key="3">
    <source>
        <dbReference type="ARBA" id="ARBA00008741"/>
    </source>
</evidence>
<comment type="similarity">
    <text evidence="3 12">Belongs to the CcmD/CycX/HelD family.</text>
</comment>
<dbReference type="GO" id="GO:0015886">
    <property type="term" value="P:heme transport"/>
    <property type="evidence" value="ECO:0007669"/>
    <property type="project" value="InterPro"/>
</dbReference>
<dbReference type="RefSeq" id="WP_114835080.1">
    <property type="nucleotide sequence ID" value="NZ_LR699114.1"/>
</dbReference>
<dbReference type="Proteomes" id="UP000254720">
    <property type="component" value="Unassembled WGS sequence"/>
</dbReference>
<evidence type="ECO:0000256" key="1">
    <source>
        <dbReference type="ARBA" id="ARBA00002442"/>
    </source>
</evidence>
<evidence type="ECO:0000256" key="8">
    <source>
        <dbReference type="ARBA" id="ARBA00022692"/>
    </source>
</evidence>
<dbReference type="Pfam" id="PF04995">
    <property type="entry name" value="CcmD"/>
    <property type="match status" value="1"/>
</dbReference>
<dbReference type="InterPro" id="IPR007078">
    <property type="entry name" value="Haem_export_protD_CcmD"/>
</dbReference>
<name>A0A370GAH2_9COXI</name>
<dbReference type="GO" id="GO:0017004">
    <property type="term" value="P:cytochrome complex assembly"/>
    <property type="evidence" value="ECO:0007669"/>
    <property type="project" value="UniProtKB-KW"/>
</dbReference>